<keyword evidence="3" id="KW-0274">FAD</keyword>
<dbReference type="AlphaFoldDB" id="A0A084AH60"/>
<gene>
    <name evidence="7" type="ORF">S7711_02841</name>
</gene>
<dbReference type="PANTHER" id="PTHR42973:SF13">
    <property type="entry name" value="FAD-BINDING PCMH-TYPE DOMAIN-CONTAINING PROTEIN"/>
    <property type="match status" value="1"/>
</dbReference>
<dbReference type="InterPro" id="IPR036318">
    <property type="entry name" value="FAD-bd_PCMH-like_sf"/>
</dbReference>
<reference evidence="7 8" key="1">
    <citation type="journal article" date="2014" name="BMC Genomics">
        <title>Comparative genome sequencing reveals chemotype-specific gene clusters in the toxigenic black mold Stachybotrys.</title>
        <authorList>
            <person name="Semeiks J."/>
            <person name="Borek D."/>
            <person name="Otwinowski Z."/>
            <person name="Grishin N.V."/>
        </authorList>
    </citation>
    <scope>NUCLEOTIDE SEQUENCE [LARGE SCALE GENOMIC DNA]</scope>
    <source>
        <strain evidence="8">CBS 109288 / IBT 7711</strain>
    </source>
</reference>
<dbReference type="InterPro" id="IPR016169">
    <property type="entry name" value="FAD-bd_PCMH_sub2"/>
</dbReference>
<evidence type="ECO:0000256" key="1">
    <source>
        <dbReference type="ARBA" id="ARBA00005466"/>
    </source>
</evidence>
<dbReference type="Pfam" id="PF01565">
    <property type="entry name" value="FAD_binding_4"/>
    <property type="match status" value="1"/>
</dbReference>
<dbReference type="InterPro" id="IPR006094">
    <property type="entry name" value="Oxid_FAD_bind_N"/>
</dbReference>
<keyword evidence="8" id="KW-1185">Reference proteome</keyword>
<dbReference type="HOGENOM" id="CLU_018354_1_0_1"/>
<evidence type="ECO:0000313" key="7">
    <source>
        <dbReference type="EMBL" id="KEY64639.1"/>
    </source>
</evidence>
<dbReference type="OrthoDB" id="2151789at2759"/>
<evidence type="ECO:0000313" key="8">
    <source>
        <dbReference type="Proteomes" id="UP000028045"/>
    </source>
</evidence>
<organism evidence="7 8">
    <name type="scientific">Stachybotrys chartarum (strain CBS 109288 / IBT 7711)</name>
    <name type="common">Toxic black mold</name>
    <name type="synonym">Stilbospora chartarum</name>
    <dbReference type="NCBI Taxonomy" id="1280523"/>
    <lineage>
        <taxon>Eukaryota</taxon>
        <taxon>Fungi</taxon>
        <taxon>Dikarya</taxon>
        <taxon>Ascomycota</taxon>
        <taxon>Pezizomycotina</taxon>
        <taxon>Sordariomycetes</taxon>
        <taxon>Hypocreomycetidae</taxon>
        <taxon>Hypocreales</taxon>
        <taxon>Stachybotryaceae</taxon>
        <taxon>Stachybotrys</taxon>
    </lineage>
</organism>
<dbReference type="Gene3D" id="3.30.465.10">
    <property type="match status" value="1"/>
</dbReference>
<name>A0A084AH60_STACB</name>
<accession>A0A084AH60</accession>
<dbReference type="PROSITE" id="PS51387">
    <property type="entry name" value="FAD_PCMH"/>
    <property type="match status" value="1"/>
</dbReference>
<sequence>MFLSRMLVASALLGLSGLVRADTCEQVDDRTSIEVRFPLELAYIDEQNDYWSTSCAALRPSCIIFPKTASEMALAIRILRNNTENFAIKSGGHSPNSYFASIDDGPLISTQRLDQVLLDLDTGVVTLGPGNRLDEVAAELDGTGWTVVGGRIGNTGIGGLILGGGLSYMSAQYGWTSSTVIQYEIVLANGTVTNASATQNPDLYRALKGGGNNFGVVTSYTLQALQQGDIWGGNLFFAHTDKIGEQLLQAVADFTLYNPDPKAAVILTAERAGLDLVDSWIMFVFYDGPSPPDGIFSNFTDVGPIANTARRRSYSDLIAASNWVVLPGVQVQMATETVPLSSSANSSLAFNDIYQHWRDVSDESRLVPGIIASIAFQPFPRDIARHALESGGDLIDCDDTVDRLIIELNYQFLLPASYSRMDELMQETYGGVRELVLEYQADGTLPEAYLPVFANYGYFRQDYWGRIRPASRTFAREVAQAYDPQGLFRTRTGGWKP</sequence>
<keyword evidence="4" id="KW-0560">Oxidoreductase</keyword>
<dbReference type="InterPro" id="IPR016166">
    <property type="entry name" value="FAD-bd_PCMH"/>
</dbReference>
<protein>
    <recommendedName>
        <fullName evidence="6">FAD-binding PCMH-type domain-containing protein</fullName>
    </recommendedName>
</protein>
<evidence type="ECO:0000256" key="4">
    <source>
        <dbReference type="ARBA" id="ARBA00023002"/>
    </source>
</evidence>
<evidence type="ECO:0000259" key="6">
    <source>
        <dbReference type="PROSITE" id="PS51387"/>
    </source>
</evidence>
<dbReference type="PANTHER" id="PTHR42973">
    <property type="entry name" value="BINDING OXIDOREDUCTASE, PUTATIVE (AFU_ORTHOLOGUE AFUA_1G17690)-RELATED"/>
    <property type="match status" value="1"/>
</dbReference>
<keyword evidence="2" id="KW-0285">Flavoprotein</keyword>
<feature type="chain" id="PRO_5001770697" description="FAD-binding PCMH-type domain-containing protein" evidence="5">
    <location>
        <begin position="22"/>
        <end position="497"/>
    </location>
</feature>
<evidence type="ECO:0000256" key="3">
    <source>
        <dbReference type="ARBA" id="ARBA00022827"/>
    </source>
</evidence>
<dbReference type="Proteomes" id="UP000028045">
    <property type="component" value="Unassembled WGS sequence"/>
</dbReference>
<proteinExistence type="inferred from homology"/>
<dbReference type="GO" id="GO:0071949">
    <property type="term" value="F:FAD binding"/>
    <property type="evidence" value="ECO:0007669"/>
    <property type="project" value="InterPro"/>
</dbReference>
<dbReference type="SUPFAM" id="SSF56176">
    <property type="entry name" value="FAD-binding/transporter-associated domain-like"/>
    <property type="match status" value="1"/>
</dbReference>
<feature type="signal peptide" evidence="5">
    <location>
        <begin position="1"/>
        <end position="21"/>
    </location>
</feature>
<dbReference type="EMBL" id="KL648731">
    <property type="protein sequence ID" value="KEY64639.1"/>
    <property type="molecule type" value="Genomic_DNA"/>
</dbReference>
<feature type="domain" description="FAD-binding PCMH-type" evidence="6">
    <location>
        <begin position="56"/>
        <end position="227"/>
    </location>
</feature>
<dbReference type="GO" id="GO:0016491">
    <property type="term" value="F:oxidoreductase activity"/>
    <property type="evidence" value="ECO:0007669"/>
    <property type="project" value="UniProtKB-KW"/>
</dbReference>
<dbReference type="InterPro" id="IPR050416">
    <property type="entry name" value="FAD-linked_Oxidoreductase"/>
</dbReference>
<evidence type="ECO:0000256" key="2">
    <source>
        <dbReference type="ARBA" id="ARBA00022630"/>
    </source>
</evidence>
<evidence type="ECO:0000256" key="5">
    <source>
        <dbReference type="SAM" id="SignalP"/>
    </source>
</evidence>
<comment type="similarity">
    <text evidence="1">Belongs to the oxygen-dependent FAD-linked oxidoreductase family.</text>
</comment>
<keyword evidence="5" id="KW-0732">Signal</keyword>